<evidence type="ECO:0000256" key="3">
    <source>
        <dbReference type="ARBA" id="ARBA00022525"/>
    </source>
</evidence>
<evidence type="ECO:0000313" key="17">
    <source>
        <dbReference type="Proteomes" id="UP000813444"/>
    </source>
</evidence>
<dbReference type="InterPro" id="IPR013783">
    <property type="entry name" value="Ig-like_fold"/>
</dbReference>
<feature type="active site" description="Charge relay system" evidence="8 9">
    <location>
        <position position="513"/>
    </location>
</feature>
<keyword evidence="3" id="KW-0964">Secreted</keyword>
<organism evidence="16 17">
    <name type="scientific">Stachybotrys elegans</name>
    <dbReference type="NCBI Taxonomy" id="80388"/>
    <lineage>
        <taxon>Eukaryota</taxon>
        <taxon>Fungi</taxon>
        <taxon>Dikarya</taxon>
        <taxon>Ascomycota</taxon>
        <taxon>Pezizomycotina</taxon>
        <taxon>Sordariomycetes</taxon>
        <taxon>Hypocreomycetidae</taxon>
        <taxon>Hypocreales</taxon>
        <taxon>Stachybotryaceae</taxon>
        <taxon>Stachybotrys</taxon>
    </lineage>
</organism>
<feature type="signal peptide" evidence="12">
    <location>
        <begin position="1"/>
        <end position="20"/>
    </location>
</feature>
<dbReference type="CDD" id="cd07489">
    <property type="entry name" value="Peptidases_S8_5"/>
    <property type="match status" value="1"/>
</dbReference>
<evidence type="ECO:0000256" key="5">
    <source>
        <dbReference type="ARBA" id="ARBA00022729"/>
    </source>
</evidence>
<evidence type="ECO:0000256" key="4">
    <source>
        <dbReference type="ARBA" id="ARBA00022670"/>
    </source>
</evidence>
<dbReference type="GO" id="GO:0004252">
    <property type="term" value="F:serine-type endopeptidase activity"/>
    <property type="evidence" value="ECO:0007669"/>
    <property type="project" value="UniProtKB-UniRule"/>
</dbReference>
<dbReference type="SUPFAM" id="SSF52025">
    <property type="entry name" value="PA domain"/>
    <property type="match status" value="1"/>
</dbReference>
<feature type="domain" description="C5a peptidase/Subtilisin-like protease SBT2-like Fn3-like" evidence="15">
    <location>
        <begin position="592"/>
        <end position="712"/>
    </location>
</feature>
<dbReference type="InterPro" id="IPR022398">
    <property type="entry name" value="Peptidase_S8_His-AS"/>
</dbReference>
<dbReference type="Pfam" id="PF02225">
    <property type="entry name" value="PA"/>
    <property type="match status" value="1"/>
</dbReference>
<evidence type="ECO:0000256" key="11">
    <source>
        <dbReference type="SAM" id="MobiDB-lite"/>
    </source>
</evidence>
<evidence type="ECO:0000256" key="2">
    <source>
        <dbReference type="ARBA" id="ARBA00022512"/>
    </source>
</evidence>
<evidence type="ECO:0000313" key="16">
    <source>
        <dbReference type="EMBL" id="KAH7310733.1"/>
    </source>
</evidence>
<reference evidence="16" key="1">
    <citation type="journal article" date="2021" name="Nat. Commun.">
        <title>Genetic determinants of endophytism in the Arabidopsis root mycobiome.</title>
        <authorList>
            <person name="Mesny F."/>
            <person name="Miyauchi S."/>
            <person name="Thiergart T."/>
            <person name="Pickel B."/>
            <person name="Atanasova L."/>
            <person name="Karlsson M."/>
            <person name="Huettel B."/>
            <person name="Barry K.W."/>
            <person name="Haridas S."/>
            <person name="Chen C."/>
            <person name="Bauer D."/>
            <person name="Andreopoulos W."/>
            <person name="Pangilinan J."/>
            <person name="LaButti K."/>
            <person name="Riley R."/>
            <person name="Lipzen A."/>
            <person name="Clum A."/>
            <person name="Drula E."/>
            <person name="Henrissat B."/>
            <person name="Kohler A."/>
            <person name="Grigoriev I.V."/>
            <person name="Martin F.M."/>
            <person name="Hacquard S."/>
        </authorList>
    </citation>
    <scope>NUCLEOTIDE SEQUENCE</scope>
    <source>
        <strain evidence="16">MPI-CAGE-CH-0235</strain>
    </source>
</reference>
<name>A0A8K0SKC0_9HYPO</name>
<dbReference type="InterPro" id="IPR015500">
    <property type="entry name" value="Peptidase_S8_subtilisin-rel"/>
</dbReference>
<dbReference type="GO" id="GO:0016020">
    <property type="term" value="C:membrane"/>
    <property type="evidence" value="ECO:0007669"/>
    <property type="project" value="InterPro"/>
</dbReference>
<dbReference type="SUPFAM" id="SSF52743">
    <property type="entry name" value="Subtilisin-like"/>
    <property type="match status" value="1"/>
</dbReference>
<dbReference type="OrthoDB" id="10256524at2759"/>
<dbReference type="Pfam" id="PF00082">
    <property type="entry name" value="Peptidase_S8"/>
    <property type="match status" value="1"/>
</dbReference>
<dbReference type="CDD" id="cd02124">
    <property type="entry name" value="PA_PoS1_like"/>
    <property type="match status" value="1"/>
</dbReference>
<dbReference type="PROSITE" id="PS00138">
    <property type="entry name" value="SUBTILASE_SER"/>
    <property type="match status" value="1"/>
</dbReference>
<dbReference type="PANTHER" id="PTHR43806">
    <property type="entry name" value="PEPTIDASE S8"/>
    <property type="match status" value="1"/>
</dbReference>
<dbReference type="InterPro" id="IPR023827">
    <property type="entry name" value="Peptidase_S8_Asp-AS"/>
</dbReference>
<feature type="region of interest" description="Disordered" evidence="11">
    <location>
        <begin position="175"/>
        <end position="198"/>
    </location>
</feature>
<proteinExistence type="inferred from homology"/>
<comment type="similarity">
    <text evidence="1 9 10">Belongs to the peptidase S8 family.</text>
</comment>
<dbReference type="GO" id="GO:0006508">
    <property type="term" value="P:proteolysis"/>
    <property type="evidence" value="ECO:0007669"/>
    <property type="project" value="UniProtKB-KW"/>
</dbReference>
<evidence type="ECO:0000259" key="15">
    <source>
        <dbReference type="Pfam" id="PF06280"/>
    </source>
</evidence>
<dbReference type="InterPro" id="IPR046450">
    <property type="entry name" value="PA_dom_sf"/>
</dbReference>
<dbReference type="InterPro" id="IPR050131">
    <property type="entry name" value="Peptidase_S8_subtilisin-like"/>
</dbReference>
<keyword evidence="7 9" id="KW-0720">Serine protease</keyword>
<evidence type="ECO:0000256" key="6">
    <source>
        <dbReference type="ARBA" id="ARBA00022801"/>
    </source>
</evidence>
<keyword evidence="4 9" id="KW-0645">Protease</keyword>
<dbReference type="PANTHER" id="PTHR43806:SF66">
    <property type="entry name" value="SERIN ENDOPEPTIDASE"/>
    <property type="match status" value="1"/>
</dbReference>
<accession>A0A8K0SKC0</accession>
<evidence type="ECO:0000256" key="12">
    <source>
        <dbReference type="SAM" id="SignalP"/>
    </source>
</evidence>
<dbReference type="Gene3D" id="3.50.30.30">
    <property type="match status" value="1"/>
</dbReference>
<evidence type="ECO:0000256" key="7">
    <source>
        <dbReference type="ARBA" id="ARBA00022825"/>
    </source>
</evidence>
<gene>
    <name evidence="16" type="ORF">B0I35DRAFT_453107</name>
</gene>
<dbReference type="PROSITE" id="PS00136">
    <property type="entry name" value="SUBTILASE_ASP"/>
    <property type="match status" value="1"/>
</dbReference>
<comment type="caution">
    <text evidence="16">The sequence shown here is derived from an EMBL/GenBank/DDBJ whole genome shotgun (WGS) entry which is preliminary data.</text>
</comment>
<dbReference type="Gene3D" id="3.40.50.200">
    <property type="entry name" value="Peptidase S8/S53 domain"/>
    <property type="match status" value="1"/>
</dbReference>
<keyword evidence="17" id="KW-1185">Reference proteome</keyword>
<evidence type="ECO:0000256" key="8">
    <source>
        <dbReference type="PIRSR" id="PIRSR615500-1"/>
    </source>
</evidence>
<dbReference type="InterPro" id="IPR000209">
    <property type="entry name" value="Peptidase_S8/S53_dom"/>
</dbReference>
<dbReference type="Gene3D" id="2.60.40.10">
    <property type="entry name" value="Immunoglobulins"/>
    <property type="match status" value="1"/>
</dbReference>
<dbReference type="Pfam" id="PF06280">
    <property type="entry name" value="fn3_5"/>
    <property type="match status" value="1"/>
</dbReference>
<dbReference type="InterPro" id="IPR010435">
    <property type="entry name" value="C5a/SBT2-like_Fn3"/>
</dbReference>
<protein>
    <submittedName>
        <fullName evidence="16">Subtilase</fullName>
    </submittedName>
</protein>
<evidence type="ECO:0000256" key="1">
    <source>
        <dbReference type="ARBA" id="ARBA00011073"/>
    </source>
</evidence>
<keyword evidence="2" id="KW-0134">Cell wall</keyword>
<dbReference type="InterPro" id="IPR034187">
    <property type="entry name" value="Peptidases_S8_5"/>
</dbReference>
<dbReference type="EMBL" id="JAGPNK010000012">
    <property type="protein sequence ID" value="KAH7310733.1"/>
    <property type="molecule type" value="Genomic_DNA"/>
</dbReference>
<dbReference type="AlphaFoldDB" id="A0A8K0SKC0"/>
<feature type="active site" description="Charge relay system" evidence="8 9">
    <location>
        <position position="196"/>
    </location>
</feature>
<feature type="active site" description="Charge relay system" evidence="8 9">
    <location>
        <position position="146"/>
    </location>
</feature>
<feature type="domain" description="PA" evidence="14">
    <location>
        <begin position="367"/>
        <end position="424"/>
    </location>
</feature>
<dbReference type="Proteomes" id="UP000813444">
    <property type="component" value="Unassembled WGS sequence"/>
</dbReference>
<evidence type="ECO:0000259" key="13">
    <source>
        <dbReference type="Pfam" id="PF00082"/>
    </source>
</evidence>
<dbReference type="PROSITE" id="PS51892">
    <property type="entry name" value="SUBTILASE"/>
    <property type="match status" value="1"/>
</dbReference>
<evidence type="ECO:0000259" key="14">
    <source>
        <dbReference type="Pfam" id="PF02225"/>
    </source>
</evidence>
<evidence type="ECO:0000256" key="10">
    <source>
        <dbReference type="RuleBase" id="RU003355"/>
    </source>
</evidence>
<feature type="domain" description="Peptidase S8/S53" evidence="13">
    <location>
        <begin position="137"/>
        <end position="533"/>
    </location>
</feature>
<dbReference type="PRINTS" id="PR00723">
    <property type="entry name" value="SUBTILISIN"/>
</dbReference>
<keyword evidence="5 12" id="KW-0732">Signal</keyword>
<dbReference type="PROSITE" id="PS00137">
    <property type="entry name" value="SUBTILASE_HIS"/>
    <property type="match status" value="1"/>
</dbReference>
<feature type="chain" id="PRO_5035432606" evidence="12">
    <location>
        <begin position="21"/>
        <end position="898"/>
    </location>
</feature>
<dbReference type="InterPro" id="IPR003137">
    <property type="entry name" value="PA_domain"/>
</dbReference>
<dbReference type="InterPro" id="IPR036852">
    <property type="entry name" value="Peptidase_S8/S53_dom_sf"/>
</dbReference>
<evidence type="ECO:0000256" key="9">
    <source>
        <dbReference type="PROSITE-ProRule" id="PRU01240"/>
    </source>
</evidence>
<dbReference type="InterPro" id="IPR023828">
    <property type="entry name" value="Peptidase_S8_Ser-AS"/>
</dbReference>
<keyword evidence="6 9" id="KW-0378">Hydrolase</keyword>
<sequence>MRLLQKLTTALPCLAGVASAGLIARDETLAARTNEYIVMFDADSASMMRGSNTLEEAGMEVIKTYDSPLFTGIALKSVNGQKAVEALPGVQRVWPNNLVLMEPEKVGRSFSDDAASANYTQHISTGVAAMHAAGIFGKGVKIGVVDTGIDYTHPALGGGFGEGFKVAGGYDFVGDGNWPDSGDKEPDEDPRDGASHGTHVAGIIGGKSDYFSGVAPEASLYAYKVFSQAASTDDATLIESFLRAADDGMDIITASIGSNGGWEDNAWAFVASRIAEEGIVVTIAAGNSGSIGSVYGSSGSSGKYVIGVASVEGESAANPSIRVNFNHRCVTNTTLIGYIPSVVPFEPRPATGWPIVPISNETHALESACEPFEPGAFNFTGKIPLVRRGGCPMQQKQENLNALGARFILLYNDEQPLAVLGTTNYQSYVGLIEAHSGEAIVEAVNAGVKVTADFHNYWLDQVSLPRSYAGVPSTFTSWGGLYDMQLKPDIAAPGGEIYSTLPRGLWAAMSGTSMATPYVAGVVALYISVHGGRSVHGKDFAKQVMKRVISSGVSRQWWDDASFVAPPTQVGTGLIDAYKLINYTTSLDFWKIELNDTANFNAAHEITVTNGGSDSVKYTFDVQDAAGMETYYDDNGQSSSSPRLKTFSEMTPTHMPVDVALPAPFTLGPGESKTVEVTFSKPPAEWNESMLPLYGGKIFVNGTNNESLSVPYFGLASDLRKEMDDLFMDGYPIITTNTTRIDIHQKPNWTNSLWDWSQDWPALTIQLKWGTRELRWDLYEPGFNESMWEYPPTMGRNGYLGSATSYANSYSYFQNDPENTFDFPQYGLSRNGITTGYRHTFWWFGKMTNGTQIEPGFYDMRVAALKPFGDPATSEDWYVYDTPTVNILAKYGPNPWVN</sequence>